<feature type="chain" id="PRO_5030692288" evidence="1">
    <location>
        <begin position="29"/>
        <end position="470"/>
    </location>
</feature>
<feature type="signal peptide" evidence="1">
    <location>
        <begin position="1"/>
        <end position="28"/>
    </location>
</feature>
<dbReference type="RefSeq" id="WP_160417836.1">
    <property type="nucleotide sequence ID" value="NZ_WTKP01000003.1"/>
</dbReference>
<protein>
    <submittedName>
        <fullName evidence="2">Uncharacterized protein</fullName>
    </submittedName>
</protein>
<evidence type="ECO:0000313" key="3">
    <source>
        <dbReference type="Proteomes" id="UP000437638"/>
    </source>
</evidence>
<dbReference type="AlphaFoldDB" id="A0A7X3H167"/>
<dbReference type="EMBL" id="WTKP01000003">
    <property type="protein sequence ID" value="MWJ27625.1"/>
    <property type="molecule type" value="Genomic_DNA"/>
</dbReference>
<organism evidence="2 3">
    <name type="scientific">Vreelandella zhuhanensis</name>
    <dbReference type="NCBI Taxonomy" id="2684210"/>
    <lineage>
        <taxon>Bacteria</taxon>
        <taxon>Pseudomonadati</taxon>
        <taxon>Pseudomonadota</taxon>
        <taxon>Gammaproteobacteria</taxon>
        <taxon>Oceanospirillales</taxon>
        <taxon>Halomonadaceae</taxon>
        <taxon>Vreelandella</taxon>
    </lineage>
</organism>
<gene>
    <name evidence="2" type="ORF">GPM19_05290</name>
</gene>
<keyword evidence="1" id="KW-0732">Signal</keyword>
<dbReference type="Proteomes" id="UP000437638">
    <property type="component" value="Unassembled WGS sequence"/>
</dbReference>
<evidence type="ECO:0000256" key="1">
    <source>
        <dbReference type="SAM" id="SignalP"/>
    </source>
</evidence>
<accession>A0A7X3H167</accession>
<comment type="caution">
    <text evidence="2">The sequence shown here is derived from an EMBL/GenBank/DDBJ whole genome shotgun (WGS) entry which is preliminary data.</text>
</comment>
<evidence type="ECO:0000313" key="2">
    <source>
        <dbReference type="EMBL" id="MWJ27625.1"/>
    </source>
</evidence>
<keyword evidence="3" id="KW-1185">Reference proteome</keyword>
<sequence>MSQRLSNRSLAGSGLLIATLMATTPALASAERLEAELRALFAQGGELSIGDVSDAMLRSRYTVEDIVFDSVEGERLRIGSYVVDGDYDQPERVTLQDIRVEDRLTELALLQIEEIVLNEPSRAVFPLHEAMEGQDFQLGGLTIDQIVVDLDSDLAEEFLRDAGVKRGRGRLDIERLYGESLSADAIGLLEINGLAATGEDLEEFGSGSLTLDSLRMEQLSGLENPEEGQLNLLVMENFAIDSDRLVGRLDELRIDGDLADGEGGMWLEAFEVDLERMIANAPAKERTQLRMASNLLTGGSGTLKLDAGFNGRWEQHNDHSTLGGDSRITLHDAMQLAFGVNLPVVLPENTQPMDVFHDASLLDAATLLGGDLSLTLSDRGLFGRLVTVGAALEGITEAQLLEQVRTQAQGFGMMMGPEVQQVLSGFVALLEGSASELEINATLPSQSNLKTYTDDPLGLPGQLSLQVETR</sequence>
<name>A0A7X3H167_9GAMM</name>
<reference evidence="2 3" key="1">
    <citation type="submission" date="2019-12" db="EMBL/GenBank/DDBJ databases">
        <title>Halomonas rutogse sp. nov. isolated from two lakes on Tibetan Plateau.</title>
        <authorList>
            <person name="Gao P."/>
        </authorList>
    </citation>
    <scope>NUCLEOTIDE SEQUENCE [LARGE SCALE GENOMIC DNA]</scope>
    <source>
        <strain evidence="2 3">ZH2S</strain>
    </source>
</reference>
<proteinExistence type="predicted"/>